<sequence>SERLFIVAGPAVAQTFLNIINENIPELKDKVALGDPASEKELIEKHTDKYDLTNLHNVIGKYDFIPVEKSVVDVLEQYYKINKID</sequence>
<name>A0A4T0X0V1_9ASCO</name>
<dbReference type="STRING" id="52247.A0A4T0X0V1"/>
<protein>
    <submittedName>
        <fullName evidence="1">Uncharacterized protein</fullName>
    </submittedName>
</protein>
<comment type="caution">
    <text evidence="1">The sequence shown here is derived from an EMBL/GenBank/DDBJ whole genome shotgun (WGS) entry which is preliminary data.</text>
</comment>
<evidence type="ECO:0000313" key="1">
    <source>
        <dbReference type="EMBL" id="TID28293.1"/>
    </source>
</evidence>
<accession>A0A4T0X0V1</accession>
<dbReference type="OrthoDB" id="2735536at2759"/>
<feature type="non-terminal residue" evidence="1">
    <location>
        <position position="1"/>
    </location>
</feature>
<dbReference type="Gene3D" id="3.40.50.720">
    <property type="entry name" value="NAD(P)-binding Rossmann-like Domain"/>
    <property type="match status" value="1"/>
</dbReference>
<reference evidence="1 2" key="1">
    <citation type="journal article" date="2019" name="Front. Genet.">
        <title>Whole-Genome Sequencing of the Opportunistic Yeast Pathogen Candida inconspicua Uncovers Its Hybrid Origin.</title>
        <authorList>
            <person name="Mixao V."/>
            <person name="Hansen A.P."/>
            <person name="Saus E."/>
            <person name="Boekhout T."/>
            <person name="Lass-Florl C."/>
            <person name="Gabaldon T."/>
        </authorList>
    </citation>
    <scope>NUCLEOTIDE SEQUENCE [LARGE SCALE GENOMIC DNA]</scope>
    <source>
        <strain evidence="1 2">CBS 180</strain>
    </source>
</reference>
<gene>
    <name evidence="1" type="ORF">CANINC_002578</name>
</gene>
<organism evidence="1 2">
    <name type="scientific">Pichia inconspicua</name>
    <dbReference type="NCBI Taxonomy" id="52247"/>
    <lineage>
        <taxon>Eukaryota</taxon>
        <taxon>Fungi</taxon>
        <taxon>Dikarya</taxon>
        <taxon>Ascomycota</taxon>
        <taxon>Saccharomycotina</taxon>
        <taxon>Pichiomycetes</taxon>
        <taxon>Pichiales</taxon>
        <taxon>Pichiaceae</taxon>
        <taxon>Pichia</taxon>
    </lineage>
</organism>
<evidence type="ECO:0000313" key="2">
    <source>
        <dbReference type="Proteomes" id="UP000307173"/>
    </source>
</evidence>
<keyword evidence="2" id="KW-1185">Reference proteome</keyword>
<dbReference type="Proteomes" id="UP000307173">
    <property type="component" value="Unassembled WGS sequence"/>
</dbReference>
<proteinExistence type="predicted"/>
<dbReference type="AlphaFoldDB" id="A0A4T0X0V1"/>
<dbReference type="EMBL" id="SELW01000406">
    <property type="protein sequence ID" value="TID28293.1"/>
    <property type="molecule type" value="Genomic_DNA"/>
</dbReference>